<evidence type="ECO:0000313" key="1">
    <source>
        <dbReference type="EMBL" id="MFD0316248.1"/>
    </source>
</evidence>
<evidence type="ECO:0000313" key="2">
    <source>
        <dbReference type="Proteomes" id="UP001597023"/>
    </source>
</evidence>
<organism evidence="1 2">
    <name type="scientific">Streptomyces flavalbus</name>
    <dbReference type="NCBI Taxonomy" id="2665155"/>
    <lineage>
        <taxon>Bacteria</taxon>
        <taxon>Bacillati</taxon>
        <taxon>Actinomycetota</taxon>
        <taxon>Actinomycetes</taxon>
        <taxon>Kitasatosporales</taxon>
        <taxon>Streptomycetaceae</taxon>
        <taxon>Streptomyces</taxon>
    </lineage>
</organism>
<dbReference type="RefSeq" id="WP_381610678.1">
    <property type="nucleotide sequence ID" value="NZ_JBHTEB010000001.1"/>
</dbReference>
<protein>
    <submittedName>
        <fullName evidence="1">Uncharacterized protein</fullName>
    </submittedName>
</protein>
<accession>A0ABW2WDT1</accession>
<dbReference type="Proteomes" id="UP001597023">
    <property type="component" value="Unassembled WGS sequence"/>
</dbReference>
<dbReference type="EMBL" id="JBHTEB010000001">
    <property type="protein sequence ID" value="MFD0316248.1"/>
    <property type="molecule type" value="Genomic_DNA"/>
</dbReference>
<gene>
    <name evidence="1" type="ORF">ACFQZ6_18910</name>
</gene>
<keyword evidence="2" id="KW-1185">Reference proteome</keyword>
<name>A0ABW2WDT1_9ACTN</name>
<reference evidence="2" key="1">
    <citation type="journal article" date="2019" name="Int. J. Syst. Evol. Microbiol.">
        <title>The Global Catalogue of Microorganisms (GCM) 10K type strain sequencing project: providing services to taxonomists for standard genome sequencing and annotation.</title>
        <authorList>
            <consortium name="The Broad Institute Genomics Platform"/>
            <consortium name="The Broad Institute Genome Sequencing Center for Infectious Disease"/>
            <person name="Wu L."/>
            <person name="Ma J."/>
        </authorList>
    </citation>
    <scope>NUCLEOTIDE SEQUENCE [LARGE SCALE GENOMIC DNA]</scope>
    <source>
        <strain evidence="2">CGMCC 4.7400</strain>
    </source>
</reference>
<comment type="caution">
    <text evidence="1">The sequence shown here is derived from an EMBL/GenBank/DDBJ whole genome shotgun (WGS) entry which is preliminary data.</text>
</comment>
<sequence>MTDLVEALSRAILETGEELMREHGACLRPQVHILAEDMDQPYVGFITCRPFYRGADAATALTGLGLFPSVLMATRLLVAWDDRDLRTGLEMPGEPYDRGLVILDATFEDHTLHWHPYDYEVLGDTDYGTTRIKPLWNPPAHYRDVPLLPPISDLLALWKEFRRDDIQETAIELQRAGYEFDMVSR</sequence>
<proteinExistence type="predicted"/>